<feature type="region of interest" description="Disordered" evidence="4">
    <location>
        <begin position="1"/>
        <end position="96"/>
    </location>
</feature>
<keyword evidence="6" id="KW-1185">Reference proteome</keyword>
<feature type="region of interest" description="Disordered" evidence="4">
    <location>
        <begin position="538"/>
        <end position="561"/>
    </location>
</feature>
<dbReference type="InterPro" id="IPR036322">
    <property type="entry name" value="WD40_repeat_dom_sf"/>
</dbReference>
<dbReference type="SUPFAM" id="SSF50978">
    <property type="entry name" value="WD40 repeat-like"/>
    <property type="match status" value="1"/>
</dbReference>
<feature type="region of interest" description="Disordered" evidence="4">
    <location>
        <begin position="579"/>
        <end position="630"/>
    </location>
</feature>
<feature type="repeat" description="WD" evidence="3">
    <location>
        <begin position="251"/>
        <end position="285"/>
    </location>
</feature>
<evidence type="ECO:0000256" key="4">
    <source>
        <dbReference type="SAM" id="MobiDB-lite"/>
    </source>
</evidence>
<protein>
    <submittedName>
        <fullName evidence="5">WD40 repeat-like protein</fullName>
    </submittedName>
</protein>
<dbReference type="EMBL" id="ML996699">
    <property type="protein sequence ID" value="KAF2398845.1"/>
    <property type="molecule type" value="Genomic_DNA"/>
</dbReference>
<dbReference type="InterPro" id="IPR015943">
    <property type="entry name" value="WD40/YVTN_repeat-like_dom_sf"/>
</dbReference>
<feature type="compositionally biased region" description="Basic and acidic residues" evidence="4">
    <location>
        <begin position="1"/>
        <end position="11"/>
    </location>
</feature>
<dbReference type="PRINTS" id="PR00320">
    <property type="entry name" value="GPROTEINBRPT"/>
</dbReference>
<evidence type="ECO:0000256" key="2">
    <source>
        <dbReference type="ARBA" id="ARBA00022737"/>
    </source>
</evidence>
<reference evidence="5" key="1">
    <citation type="journal article" date="2020" name="Stud. Mycol.">
        <title>101 Dothideomycetes genomes: a test case for predicting lifestyles and emergence of pathogens.</title>
        <authorList>
            <person name="Haridas S."/>
            <person name="Albert R."/>
            <person name="Binder M."/>
            <person name="Bloem J."/>
            <person name="Labutti K."/>
            <person name="Salamov A."/>
            <person name="Andreopoulos B."/>
            <person name="Baker S."/>
            <person name="Barry K."/>
            <person name="Bills G."/>
            <person name="Bluhm B."/>
            <person name="Cannon C."/>
            <person name="Castanera R."/>
            <person name="Culley D."/>
            <person name="Daum C."/>
            <person name="Ezra D."/>
            <person name="Gonzalez J."/>
            <person name="Henrissat B."/>
            <person name="Kuo A."/>
            <person name="Liang C."/>
            <person name="Lipzen A."/>
            <person name="Lutzoni F."/>
            <person name="Magnuson J."/>
            <person name="Mondo S."/>
            <person name="Nolan M."/>
            <person name="Ohm R."/>
            <person name="Pangilinan J."/>
            <person name="Park H.-J."/>
            <person name="Ramirez L."/>
            <person name="Alfaro M."/>
            <person name="Sun H."/>
            <person name="Tritt A."/>
            <person name="Yoshinaga Y."/>
            <person name="Zwiers L.-H."/>
            <person name="Turgeon B."/>
            <person name="Goodwin S."/>
            <person name="Spatafora J."/>
            <person name="Crous P."/>
            <person name="Grigoriev I."/>
        </authorList>
    </citation>
    <scope>NUCLEOTIDE SEQUENCE</scope>
    <source>
        <strain evidence="5">CBS 262.69</strain>
    </source>
</reference>
<keyword evidence="2" id="KW-0677">Repeat</keyword>
<evidence type="ECO:0000313" key="5">
    <source>
        <dbReference type="EMBL" id="KAF2398845.1"/>
    </source>
</evidence>
<evidence type="ECO:0000256" key="1">
    <source>
        <dbReference type="ARBA" id="ARBA00022574"/>
    </source>
</evidence>
<evidence type="ECO:0000256" key="3">
    <source>
        <dbReference type="PROSITE-ProRule" id="PRU00221"/>
    </source>
</evidence>
<feature type="compositionally biased region" description="Gly residues" evidence="4">
    <location>
        <begin position="584"/>
        <end position="604"/>
    </location>
</feature>
<dbReference type="InterPro" id="IPR040324">
    <property type="entry name" value="WDR44/Dgr2"/>
</dbReference>
<dbReference type="PANTHER" id="PTHR14221:SF0">
    <property type="entry name" value="WD REPEAT-CONTAINING PROTEIN 44"/>
    <property type="match status" value="1"/>
</dbReference>
<dbReference type="InterPro" id="IPR020472">
    <property type="entry name" value="WD40_PAC1"/>
</dbReference>
<feature type="repeat" description="WD" evidence="3">
    <location>
        <begin position="211"/>
        <end position="251"/>
    </location>
</feature>
<dbReference type="InterPro" id="IPR001680">
    <property type="entry name" value="WD40_rpt"/>
</dbReference>
<dbReference type="SMART" id="SM00320">
    <property type="entry name" value="WD40"/>
    <property type="match status" value="5"/>
</dbReference>
<accession>A0A6G1HSY0</accession>
<dbReference type="AlphaFoldDB" id="A0A6G1HSY0"/>
<dbReference type="Pfam" id="PF00400">
    <property type="entry name" value="WD40"/>
    <property type="match status" value="4"/>
</dbReference>
<feature type="repeat" description="WD" evidence="3">
    <location>
        <begin position="139"/>
        <end position="170"/>
    </location>
</feature>
<name>A0A6G1HSY0_9PEZI</name>
<sequence>MQVPKHRDVDKLASASTFPVDPNSGIDGPSDIPGREKKKGVSFLSRFIGTKKRPESIAPEGSDAGESTRPEGTDAQVFSHPVGDNFSFTPRHPQPPAYIKVRAKNKKERDFDRLFLAQELRAGVEVRRAPGVRPAGSSGAADENAVWATEWSEDGKYLATGGGDQVVRVWAVLGTPEERREHEREEDAASKGGSRLRLDAPVFRRSVVREYEGHEGAVIDLSWSKNNFLLSSSYDKTVRLWHVSRAECLCTFKHSEHVLSIAFHPRDDRFFLAGSRDMKLRLWSIPDKSVAFWKPLPEIITAVAFSPDGKTAIAGTIAGTLSFHDTDGLRPLSTLPLRPPRAARAAAKIASLSTFASPPGSTNIKLLVSSADSRIRIFNLRDRTLDLKLKGHKADSLPIRAAASSDARFVIAGSEDRGAYIWSLDGGAPPDVPVESFAPHASKTTAALLAPLQTHHLLSASRDPLFDLCNPPPITLRPAGGAEGDAPIPAPPPPPSAAYLARCAHPGGHIVVTASSTGALRVYRQDCAAHKRDGDAVSVFSRRTGGSRRGVRRGSDASQAPRERILSWREGVGSVVSLAERGSPAGGGNASVGLGVRAGGGGRGDAASVASFPGTAASGASLPASQQPAA</sequence>
<proteinExistence type="predicted"/>
<dbReference type="PROSITE" id="PS50294">
    <property type="entry name" value="WD_REPEATS_REGION"/>
    <property type="match status" value="3"/>
</dbReference>
<dbReference type="OrthoDB" id="1932312at2759"/>
<dbReference type="Proteomes" id="UP000799640">
    <property type="component" value="Unassembled WGS sequence"/>
</dbReference>
<keyword evidence="1 3" id="KW-0853">WD repeat</keyword>
<dbReference type="Gene3D" id="2.130.10.10">
    <property type="entry name" value="YVTN repeat-like/Quinoprotein amine dehydrogenase"/>
    <property type="match status" value="2"/>
</dbReference>
<dbReference type="PROSITE" id="PS50082">
    <property type="entry name" value="WD_REPEATS_2"/>
    <property type="match status" value="3"/>
</dbReference>
<dbReference type="PANTHER" id="PTHR14221">
    <property type="entry name" value="WD REPEAT DOMAIN 44"/>
    <property type="match status" value="1"/>
</dbReference>
<gene>
    <name evidence="5" type="ORF">EJ06DRAFT_479454</name>
</gene>
<organism evidence="5 6">
    <name type="scientific">Trichodelitschia bisporula</name>
    <dbReference type="NCBI Taxonomy" id="703511"/>
    <lineage>
        <taxon>Eukaryota</taxon>
        <taxon>Fungi</taxon>
        <taxon>Dikarya</taxon>
        <taxon>Ascomycota</taxon>
        <taxon>Pezizomycotina</taxon>
        <taxon>Dothideomycetes</taxon>
        <taxon>Dothideomycetes incertae sedis</taxon>
        <taxon>Phaeotrichales</taxon>
        <taxon>Phaeotrichaceae</taxon>
        <taxon>Trichodelitschia</taxon>
    </lineage>
</organism>
<evidence type="ECO:0000313" key="6">
    <source>
        <dbReference type="Proteomes" id="UP000799640"/>
    </source>
</evidence>